<evidence type="ECO:0000313" key="3">
    <source>
        <dbReference type="EMBL" id="CAF1072984.1"/>
    </source>
</evidence>
<dbReference type="EMBL" id="CAJOBC010004764">
    <property type="protein sequence ID" value="CAF3839916.1"/>
    <property type="molecule type" value="Genomic_DNA"/>
</dbReference>
<dbReference type="Proteomes" id="UP000677228">
    <property type="component" value="Unassembled WGS sequence"/>
</dbReference>
<proteinExistence type="predicted"/>
<dbReference type="Proteomes" id="UP000681722">
    <property type="component" value="Unassembled WGS sequence"/>
</dbReference>
<dbReference type="Proteomes" id="UP000663829">
    <property type="component" value="Unassembled WGS sequence"/>
</dbReference>
<reference evidence="3" key="1">
    <citation type="submission" date="2021-02" db="EMBL/GenBank/DDBJ databases">
        <authorList>
            <person name="Nowell W R."/>
        </authorList>
    </citation>
    <scope>NUCLEOTIDE SEQUENCE</scope>
</reference>
<evidence type="ECO:0000313" key="5">
    <source>
        <dbReference type="EMBL" id="CAF3839916.1"/>
    </source>
</evidence>
<evidence type="ECO:0000256" key="1">
    <source>
        <dbReference type="SAM" id="MobiDB-lite"/>
    </source>
</evidence>
<accession>A0A814M440</accession>
<keyword evidence="6" id="KW-1185">Reference proteome</keyword>
<feature type="compositionally biased region" description="Polar residues" evidence="1">
    <location>
        <begin position="192"/>
        <end position="213"/>
    </location>
</feature>
<organism evidence="3 6">
    <name type="scientific">Didymodactylos carnosus</name>
    <dbReference type="NCBI Taxonomy" id="1234261"/>
    <lineage>
        <taxon>Eukaryota</taxon>
        <taxon>Metazoa</taxon>
        <taxon>Spiralia</taxon>
        <taxon>Gnathifera</taxon>
        <taxon>Rotifera</taxon>
        <taxon>Eurotatoria</taxon>
        <taxon>Bdelloidea</taxon>
        <taxon>Philodinida</taxon>
        <taxon>Philodinidae</taxon>
        <taxon>Didymodactylos</taxon>
    </lineage>
</organism>
<protein>
    <submittedName>
        <fullName evidence="3">Uncharacterized protein</fullName>
    </submittedName>
</protein>
<dbReference type="AlphaFoldDB" id="A0A814M440"/>
<evidence type="ECO:0000313" key="4">
    <source>
        <dbReference type="EMBL" id="CAF3651365.1"/>
    </source>
</evidence>
<feature type="region of interest" description="Disordered" evidence="1">
    <location>
        <begin position="184"/>
        <end position="213"/>
    </location>
</feature>
<name>A0A814M440_9BILA</name>
<evidence type="ECO:0000313" key="6">
    <source>
        <dbReference type="Proteomes" id="UP000663829"/>
    </source>
</evidence>
<comment type="caution">
    <text evidence="3">The sequence shown here is derived from an EMBL/GenBank/DDBJ whole genome shotgun (WGS) entry which is preliminary data.</text>
</comment>
<dbReference type="EMBL" id="CAJNOK010002586">
    <property type="protein sequence ID" value="CAF0866493.1"/>
    <property type="molecule type" value="Genomic_DNA"/>
</dbReference>
<feature type="non-terminal residue" evidence="3">
    <location>
        <position position="1"/>
    </location>
</feature>
<dbReference type="Proteomes" id="UP000682733">
    <property type="component" value="Unassembled WGS sequence"/>
</dbReference>
<gene>
    <name evidence="3" type="ORF">GPM918_LOCUS17372</name>
    <name evidence="2" type="ORF">OVA965_LOCUS7905</name>
    <name evidence="5" type="ORF">SRO942_LOCUS17373</name>
    <name evidence="4" type="ORF">TMI583_LOCUS7904</name>
</gene>
<sequence>MENIALSDSADDLSSNTVVPIATSMPPVHDEQQVTSELHDAATTDVKSVLPALKSMHLSDKTTGGNSSPLLFSQSNMPLSSAAIPPSNIFKSENKVNPLLMPPSSMTSLHNPLLVQPTSSRLPSSPVTLKSSGITSSSISGLNSFRPLSNESTTTPLFTGNSAFTPLQPSSSKFSVGEQNILRAPTMPSTPPFRSTQQPENTRNVSSSTSAQNISQLNHSEMKSQTPSIFKPVALSFDTVAAPPSTTSPSFTNTVFPTPVTMSAAPFNNVSSMPENNTTFMAPITTAESIFAPLPPLVSTSSSVPIVDNSTTQMQSHAPSLQQTTGSPANPFSARASLTERIYPGMTTHIHHQQQHPTSNLVPHQPPQQQHFVPSQPVNVNPYLQTTNASEPNAFTPMYQPPATEYNPTAPWQYSISDGTDLRQQQLQQQQQTSMPGIWNWIASNKIISSVVEKAK</sequence>
<dbReference type="EMBL" id="CAJNOQ010004763">
    <property type="protein sequence ID" value="CAF1072984.1"/>
    <property type="molecule type" value="Genomic_DNA"/>
</dbReference>
<dbReference type="EMBL" id="CAJOBA010002588">
    <property type="protein sequence ID" value="CAF3651365.1"/>
    <property type="molecule type" value="Genomic_DNA"/>
</dbReference>
<evidence type="ECO:0000313" key="2">
    <source>
        <dbReference type="EMBL" id="CAF0866493.1"/>
    </source>
</evidence>